<name>A0A1H7N9S9_9FLAO</name>
<organism evidence="3 4">
    <name type="scientific">Maribacter orientalis</name>
    <dbReference type="NCBI Taxonomy" id="228957"/>
    <lineage>
        <taxon>Bacteria</taxon>
        <taxon>Pseudomonadati</taxon>
        <taxon>Bacteroidota</taxon>
        <taxon>Flavobacteriia</taxon>
        <taxon>Flavobacteriales</taxon>
        <taxon>Flavobacteriaceae</taxon>
        <taxon>Maribacter</taxon>
    </lineage>
</organism>
<dbReference type="STRING" id="228957.SAMN04488008_103120"/>
<feature type="chain" id="PRO_5011703117" evidence="1">
    <location>
        <begin position="26"/>
        <end position="367"/>
    </location>
</feature>
<dbReference type="Proteomes" id="UP000198990">
    <property type="component" value="Unassembled WGS sequence"/>
</dbReference>
<feature type="signal peptide" evidence="1">
    <location>
        <begin position="1"/>
        <end position="25"/>
    </location>
</feature>
<dbReference type="EMBL" id="FNZN01000003">
    <property type="protein sequence ID" value="SEL20224.1"/>
    <property type="molecule type" value="Genomic_DNA"/>
</dbReference>
<dbReference type="InterPro" id="IPR017850">
    <property type="entry name" value="Alkaline_phosphatase_core_sf"/>
</dbReference>
<keyword evidence="4" id="KW-1185">Reference proteome</keyword>
<proteinExistence type="predicted"/>
<dbReference type="GO" id="GO:0046872">
    <property type="term" value="F:metal ion binding"/>
    <property type="evidence" value="ECO:0007669"/>
    <property type="project" value="InterPro"/>
</dbReference>
<dbReference type="Gene3D" id="3.40.720.10">
    <property type="entry name" value="Alkaline Phosphatase, subunit A"/>
    <property type="match status" value="1"/>
</dbReference>
<dbReference type="AlphaFoldDB" id="A0A1H7N9S9"/>
<dbReference type="GO" id="GO:0003824">
    <property type="term" value="F:catalytic activity"/>
    <property type="evidence" value="ECO:0007669"/>
    <property type="project" value="InterPro"/>
</dbReference>
<evidence type="ECO:0000313" key="3">
    <source>
        <dbReference type="EMBL" id="SEL20224.1"/>
    </source>
</evidence>
<evidence type="ECO:0000256" key="1">
    <source>
        <dbReference type="SAM" id="SignalP"/>
    </source>
</evidence>
<dbReference type="Pfam" id="PF01676">
    <property type="entry name" value="Metalloenzyme"/>
    <property type="match status" value="1"/>
</dbReference>
<feature type="domain" description="Metalloenzyme" evidence="2">
    <location>
        <begin position="222"/>
        <end position="351"/>
    </location>
</feature>
<dbReference type="InterPro" id="IPR006124">
    <property type="entry name" value="Metalloenzyme"/>
</dbReference>
<dbReference type="SUPFAM" id="SSF53649">
    <property type="entry name" value="Alkaline phosphatase-like"/>
    <property type="match status" value="1"/>
</dbReference>
<evidence type="ECO:0000259" key="2">
    <source>
        <dbReference type="Pfam" id="PF01676"/>
    </source>
</evidence>
<keyword evidence="1" id="KW-0732">Signal</keyword>
<evidence type="ECO:0000313" key="4">
    <source>
        <dbReference type="Proteomes" id="UP000198990"/>
    </source>
</evidence>
<gene>
    <name evidence="3" type="ORF">SAMN04488008_103120</name>
</gene>
<accession>A0A1H7N9S9</accession>
<sequence>MRQLMKTLLRILLAAMLFVSLTIKAQQDTNPNVILITLDGVRWQDVFTGIDTNLLNSSYTQDKDGLTEKFVGNSIEENRTLLMPFFWNTIAKQGQLHGNRNKNSKVNLTNKMLFSYPGYNEILTGKADDENINSNDKIYNKNVTLLELANTTEAYKGKVAGFGSWDVFPFIINDKRSGVPVNAGYMDATGDLNDRELFLNEIQRQAPVIWESVRLDVFTHQYAKEYMKKNHPKLVFISYGETDDFAHDGHFDFYTKSLHNTDALIADLWNYVQTDSFYKDNTYVIITTDHGRGEGIEEGSKWTSHGIDVAGAEQTWLAILGPTVTASGEAVNEQLYTNQIAPTVVKTLNMNVDSNTMPAKKIDFKRP</sequence>
<reference evidence="4" key="1">
    <citation type="submission" date="2016-10" db="EMBL/GenBank/DDBJ databases">
        <authorList>
            <person name="Varghese N."/>
            <person name="Submissions S."/>
        </authorList>
    </citation>
    <scope>NUCLEOTIDE SEQUENCE [LARGE SCALE GENOMIC DNA]</scope>
    <source>
        <strain evidence="4">DSM 16471</strain>
    </source>
</reference>
<protein>
    <submittedName>
        <fullName evidence="3">Phosphoglycerate mutase</fullName>
    </submittedName>
</protein>